<keyword evidence="2" id="KW-0472">Membrane</keyword>
<feature type="region of interest" description="Disordered" evidence="1">
    <location>
        <begin position="84"/>
        <end position="107"/>
    </location>
</feature>
<dbReference type="OMA" id="NAYLCCA"/>
<evidence type="ECO:0008006" key="5">
    <source>
        <dbReference type="Google" id="ProtNLM"/>
    </source>
</evidence>
<dbReference type="AlphaFoldDB" id="A0A422NDL6"/>
<evidence type="ECO:0000313" key="3">
    <source>
        <dbReference type="EMBL" id="RNF03588.1"/>
    </source>
</evidence>
<gene>
    <name evidence="3" type="ORF">TraAM80_05748</name>
</gene>
<dbReference type="OrthoDB" id="277778at2759"/>
<evidence type="ECO:0000256" key="2">
    <source>
        <dbReference type="SAM" id="Phobius"/>
    </source>
</evidence>
<keyword evidence="4" id="KW-1185">Reference proteome</keyword>
<comment type="caution">
    <text evidence="3">The sequence shown here is derived from an EMBL/GenBank/DDBJ whole genome shotgun (WGS) entry which is preliminary data.</text>
</comment>
<name>A0A422NDL6_TRYRA</name>
<reference evidence="3 4" key="1">
    <citation type="journal article" date="2018" name="BMC Genomics">
        <title>Genomic comparison of Trypanosoma conorhini and Trypanosoma rangeli to Trypanosoma cruzi strains of high and low virulence.</title>
        <authorList>
            <person name="Bradwell K.R."/>
            <person name="Koparde V.N."/>
            <person name="Matveyev A.V."/>
            <person name="Serrano M.G."/>
            <person name="Alves J.M."/>
            <person name="Parikh H."/>
            <person name="Huang B."/>
            <person name="Lee V."/>
            <person name="Espinosa-Alvarez O."/>
            <person name="Ortiz P.A."/>
            <person name="Costa-Martins A.G."/>
            <person name="Teixeira M.M."/>
            <person name="Buck G.A."/>
        </authorList>
    </citation>
    <scope>NUCLEOTIDE SEQUENCE [LARGE SCALE GENOMIC DNA]</scope>
    <source>
        <strain evidence="3 4">AM80</strain>
    </source>
</reference>
<dbReference type="VEuPathDB" id="TriTrypDB:TRSC58_01357"/>
<feature type="compositionally biased region" description="Gly residues" evidence="1">
    <location>
        <begin position="98"/>
        <end position="107"/>
    </location>
</feature>
<proteinExistence type="predicted"/>
<dbReference type="GeneID" id="40329681"/>
<dbReference type="Proteomes" id="UP000283634">
    <property type="component" value="Unassembled WGS sequence"/>
</dbReference>
<keyword evidence="2" id="KW-0812">Transmembrane</keyword>
<accession>A0A422NDL6</accession>
<sequence>MPRAHHKPFTVYEEAVSFHGTRRNAYLCCALLFAGLLFKVCVLSHYSAASDYSELSGVDDDPQYQNLVAERMELAESHCLNGGHAARRAGSSRPTGVVGNGWMRGGG</sequence>
<protein>
    <recommendedName>
        <fullName evidence="5">Transmembrane protein</fullName>
    </recommendedName>
</protein>
<dbReference type="EMBL" id="MKGL01000190">
    <property type="protein sequence ID" value="RNF03588.1"/>
    <property type="molecule type" value="Genomic_DNA"/>
</dbReference>
<evidence type="ECO:0000256" key="1">
    <source>
        <dbReference type="SAM" id="MobiDB-lite"/>
    </source>
</evidence>
<feature type="transmembrane region" description="Helical" evidence="2">
    <location>
        <begin position="25"/>
        <end position="46"/>
    </location>
</feature>
<keyword evidence="2" id="KW-1133">Transmembrane helix</keyword>
<dbReference type="RefSeq" id="XP_029237602.1">
    <property type="nucleotide sequence ID" value="XM_029382617.1"/>
</dbReference>
<evidence type="ECO:0000313" key="4">
    <source>
        <dbReference type="Proteomes" id="UP000283634"/>
    </source>
</evidence>
<organism evidence="3 4">
    <name type="scientific">Trypanosoma rangeli</name>
    <dbReference type="NCBI Taxonomy" id="5698"/>
    <lineage>
        <taxon>Eukaryota</taxon>
        <taxon>Discoba</taxon>
        <taxon>Euglenozoa</taxon>
        <taxon>Kinetoplastea</taxon>
        <taxon>Metakinetoplastina</taxon>
        <taxon>Trypanosomatida</taxon>
        <taxon>Trypanosomatidae</taxon>
        <taxon>Trypanosoma</taxon>
        <taxon>Herpetosoma</taxon>
    </lineage>
</organism>